<dbReference type="Pfam" id="PF07228">
    <property type="entry name" value="SpoIIE"/>
    <property type="match status" value="1"/>
</dbReference>
<sequence length="411" mass="47038">MTRNKIPGQDELIELLLKRQSELNALLEITRAINKNTSTPLLVQMLEVILKNYLNVGRFRFLTEKNGTFGYTSKYGGKPEPIALLELFCTKLSKTRTPTVITERHDPVLKKYRYFIPFYHKSKVVACALIGEFDTSGEMLDNDLNFIQALINVIVVALENKKLLKERLQSARYQREMELAAEVQNMLVPIRSHKDETVQIGATYLPHNEIGGDYFDFIRLNKDEFLWCIADVSGKGISAALLMANFQAGLRAWATVDNDVSRVVQKLNKIVVDNTRGERFITLFVARYNQRTRQLNYVNAGHNPPVLFSNGKAEMLKDGTTMLGIFEDLPFVNEGVLKVEPDSLIFNYTDGLMDYELKNNQYWKDEHLLNFVSANGHLQPDDFNKVLMVHLQQVIRGKAIDDITLLTLRIF</sequence>
<dbReference type="SUPFAM" id="SSF55781">
    <property type="entry name" value="GAF domain-like"/>
    <property type="match status" value="1"/>
</dbReference>
<dbReference type="InterPro" id="IPR029016">
    <property type="entry name" value="GAF-like_dom_sf"/>
</dbReference>
<evidence type="ECO:0000313" key="2">
    <source>
        <dbReference type="EMBL" id="QQL49402.1"/>
    </source>
</evidence>
<organism evidence="2 3">
    <name type="scientific">Mucilaginibacter ginkgonis</name>
    <dbReference type="NCBI Taxonomy" id="2682091"/>
    <lineage>
        <taxon>Bacteria</taxon>
        <taxon>Pseudomonadati</taxon>
        <taxon>Bacteroidota</taxon>
        <taxon>Sphingobacteriia</taxon>
        <taxon>Sphingobacteriales</taxon>
        <taxon>Sphingobacteriaceae</taxon>
        <taxon>Mucilaginibacter</taxon>
    </lineage>
</organism>
<evidence type="ECO:0000256" key="1">
    <source>
        <dbReference type="ARBA" id="ARBA00022801"/>
    </source>
</evidence>
<dbReference type="PANTHER" id="PTHR43156:SF2">
    <property type="entry name" value="STAGE II SPORULATION PROTEIN E"/>
    <property type="match status" value="1"/>
</dbReference>
<dbReference type="PANTHER" id="PTHR43156">
    <property type="entry name" value="STAGE II SPORULATION PROTEIN E-RELATED"/>
    <property type="match status" value="1"/>
</dbReference>
<reference evidence="2 3" key="1">
    <citation type="submission" date="2020-12" db="EMBL/GenBank/DDBJ databases">
        <title>HMF7856_wgs.fasta genome submission.</title>
        <authorList>
            <person name="Kang H."/>
            <person name="Kim H."/>
            <person name="Joh K."/>
        </authorList>
    </citation>
    <scope>NUCLEOTIDE SEQUENCE [LARGE SCALE GENOMIC DNA]</scope>
    <source>
        <strain evidence="2 3">HMF7856</strain>
    </source>
</reference>
<dbReference type="EMBL" id="CP066775">
    <property type="protein sequence ID" value="QQL49402.1"/>
    <property type="molecule type" value="Genomic_DNA"/>
</dbReference>
<dbReference type="AlphaFoldDB" id="A0A6I4HXL0"/>
<dbReference type="SMART" id="SM00331">
    <property type="entry name" value="PP2C_SIG"/>
    <property type="match status" value="1"/>
</dbReference>
<accession>A0A6I4HXL0</accession>
<dbReference type="Gene3D" id="3.30.450.40">
    <property type="match status" value="1"/>
</dbReference>
<dbReference type="InterPro" id="IPR036457">
    <property type="entry name" value="PPM-type-like_dom_sf"/>
</dbReference>
<evidence type="ECO:0000313" key="3">
    <source>
        <dbReference type="Proteomes" id="UP000429232"/>
    </source>
</evidence>
<dbReference type="GO" id="GO:0016791">
    <property type="term" value="F:phosphatase activity"/>
    <property type="evidence" value="ECO:0007669"/>
    <property type="project" value="TreeGrafter"/>
</dbReference>
<gene>
    <name evidence="2" type="ORF">GO620_014690</name>
</gene>
<name>A0A6I4HXL0_9SPHI</name>
<dbReference type="KEGG" id="mgik:GO620_014690"/>
<dbReference type="InterPro" id="IPR001932">
    <property type="entry name" value="PPM-type_phosphatase-like_dom"/>
</dbReference>
<keyword evidence="1" id="KW-0378">Hydrolase</keyword>
<dbReference type="InterPro" id="IPR052016">
    <property type="entry name" value="Bact_Sigma-Reg"/>
</dbReference>
<proteinExistence type="predicted"/>
<dbReference type="Gene3D" id="3.60.40.10">
    <property type="entry name" value="PPM-type phosphatase domain"/>
    <property type="match status" value="1"/>
</dbReference>
<dbReference type="Proteomes" id="UP000429232">
    <property type="component" value="Chromosome"/>
</dbReference>
<keyword evidence="3" id="KW-1185">Reference proteome</keyword>
<protein>
    <submittedName>
        <fullName evidence="2">PP2C family protein-serine/threonine phosphatase</fullName>
    </submittedName>
</protein>
<dbReference type="SUPFAM" id="SSF81606">
    <property type="entry name" value="PP2C-like"/>
    <property type="match status" value="1"/>
</dbReference>
<dbReference type="RefSeq" id="WP_157524517.1">
    <property type="nucleotide sequence ID" value="NZ_CP066775.1"/>
</dbReference>